<name>A0A2T5J032_9GAMM</name>
<dbReference type="NCBIfam" id="NF007967">
    <property type="entry name" value="PRK10691.1"/>
    <property type="match status" value="1"/>
</dbReference>
<dbReference type="PANTHER" id="PTHR11820">
    <property type="entry name" value="ACYLPYRUVASE"/>
    <property type="match status" value="1"/>
</dbReference>
<gene>
    <name evidence="3" type="ORF">C8N29_10510</name>
</gene>
<reference evidence="3 4" key="1">
    <citation type="submission" date="2018-04" db="EMBL/GenBank/DDBJ databases">
        <title>Genomic Encyclopedia of Archaeal and Bacterial Type Strains, Phase II (KMG-II): from individual species to whole genera.</title>
        <authorList>
            <person name="Goeker M."/>
        </authorList>
    </citation>
    <scope>NUCLEOTIDE SEQUENCE [LARGE SCALE GENOMIC DNA]</scope>
    <source>
        <strain evidence="3 4">DSM 5822</strain>
    </source>
</reference>
<proteinExistence type="predicted"/>
<dbReference type="PANTHER" id="PTHR11820:SF7">
    <property type="entry name" value="ACYLPYRUVASE FAHD1, MITOCHONDRIAL"/>
    <property type="match status" value="1"/>
</dbReference>
<feature type="domain" description="Fumarylacetoacetase-like C-terminal" evidence="2">
    <location>
        <begin position="19"/>
        <end position="211"/>
    </location>
</feature>
<comment type="caution">
    <text evidence="3">The sequence shown here is derived from an EMBL/GenBank/DDBJ whole genome shotgun (WGS) entry which is preliminary data.</text>
</comment>
<evidence type="ECO:0000313" key="3">
    <source>
        <dbReference type="EMBL" id="PTQ89687.1"/>
    </source>
</evidence>
<dbReference type="InterPro" id="IPR036663">
    <property type="entry name" value="Fumarylacetoacetase_C_sf"/>
</dbReference>
<dbReference type="GO" id="GO:0018773">
    <property type="term" value="F:acetylpyruvate hydrolase activity"/>
    <property type="evidence" value="ECO:0007669"/>
    <property type="project" value="TreeGrafter"/>
</dbReference>
<organism evidence="3 4">
    <name type="scientific">Agitococcus lubricus</name>
    <dbReference type="NCBI Taxonomy" id="1077255"/>
    <lineage>
        <taxon>Bacteria</taxon>
        <taxon>Pseudomonadati</taxon>
        <taxon>Pseudomonadota</taxon>
        <taxon>Gammaproteobacteria</taxon>
        <taxon>Moraxellales</taxon>
        <taxon>Moraxellaceae</taxon>
        <taxon>Agitococcus</taxon>
    </lineage>
</organism>
<dbReference type="RefSeq" id="WP_107865210.1">
    <property type="nucleotide sequence ID" value="NZ_QAON01000005.1"/>
</dbReference>
<dbReference type="Gene3D" id="3.90.850.10">
    <property type="entry name" value="Fumarylacetoacetase-like, C-terminal domain"/>
    <property type="match status" value="1"/>
</dbReference>
<protein>
    <submittedName>
        <fullName evidence="3">2-keto-4-pentenoate hydratase/2-oxohepta-3-ene-1,7-dioic acid hydratase in catechol pathway</fullName>
    </submittedName>
</protein>
<dbReference type="SUPFAM" id="SSF56529">
    <property type="entry name" value="FAH"/>
    <property type="match status" value="1"/>
</dbReference>
<dbReference type="OrthoDB" id="9805307at2"/>
<accession>A0A2T5J032</accession>
<dbReference type="EMBL" id="QAON01000005">
    <property type="protein sequence ID" value="PTQ89687.1"/>
    <property type="molecule type" value="Genomic_DNA"/>
</dbReference>
<sequence length="219" mass="23766">MTYQHQWLNGEKINLPVGKAVCVGRNYAAHAKELGNAVPEAPILFLKPSTAIVPLMPAFAIPQDRGSCHHETEIAVLIGQTISKISVDDVPQAIAGYGLALDLTLRDLQNQLKKQGYPWEVAKAFDGACPLSPFIKPEQFKDISQTEFSLTVNGQSRQQGFTQDMITPVYELIAYISQIFTLQAGDIVLTGTPEGVAALQRGDELVLSVVGQSFVSKVS</sequence>
<dbReference type="InterPro" id="IPR011234">
    <property type="entry name" value="Fumarylacetoacetase-like_C"/>
</dbReference>
<evidence type="ECO:0000256" key="1">
    <source>
        <dbReference type="ARBA" id="ARBA00022723"/>
    </source>
</evidence>
<keyword evidence="4" id="KW-1185">Reference proteome</keyword>
<dbReference type="Proteomes" id="UP000244223">
    <property type="component" value="Unassembled WGS sequence"/>
</dbReference>
<evidence type="ECO:0000259" key="2">
    <source>
        <dbReference type="Pfam" id="PF01557"/>
    </source>
</evidence>
<evidence type="ECO:0000313" key="4">
    <source>
        <dbReference type="Proteomes" id="UP000244223"/>
    </source>
</evidence>
<dbReference type="Pfam" id="PF01557">
    <property type="entry name" value="FAA_hydrolase"/>
    <property type="match status" value="1"/>
</dbReference>
<dbReference type="GO" id="GO:0046872">
    <property type="term" value="F:metal ion binding"/>
    <property type="evidence" value="ECO:0007669"/>
    <property type="project" value="UniProtKB-KW"/>
</dbReference>
<keyword evidence="1" id="KW-0479">Metal-binding</keyword>
<dbReference type="AlphaFoldDB" id="A0A2T5J032"/>